<comment type="similarity">
    <text evidence="1">Belongs to the LCL2 family.</text>
</comment>
<organism evidence="5 6">
    <name type="scientific">Heliocybe sulcata</name>
    <dbReference type="NCBI Taxonomy" id="5364"/>
    <lineage>
        <taxon>Eukaryota</taxon>
        <taxon>Fungi</taxon>
        <taxon>Dikarya</taxon>
        <taxon>Basidiomycota</taxon>
        <taxon>Agaricomycotina</taxon>
        <taxon>Agaricomycetes</taxon>
        <taxon>Gloeophyllales</taxon>
        <taxon>Gloeophyllaceae</taxon>
        <taxon>Heliocybe</taxon>
    </lineage>
</organism>
<dbReference type="PANTHER" id="PTHR38425">
    <property type="entry name" value="LONG CHRONOLOGICAL LIFESPAN PROTEIN 2"/>
    <property type="match status" value="1"/>
</dbReference>
<keyword evidence="3 4" id="KW-0732">Signal</keyword>
<dbReference type="EMBL" id="ML213504">
    <property type="protein sequence ID" value="TFK55551.1"/>
    <property type="molecule type" value="Genomic_DNA"/>
</dbReference>
<dbReference type="Proteomes" id="UP000305948">
    <property type="component" value="Unassembled WGS sequence"/>
</dbReference>
<dbReference type="PANTHER" id="PTHR38425:SF1">
    <property type="entry name" value="LONG CHRONOLOGICAL LIFESPAN PROTEIN 2"/>
    <property type="match status" value="1"/>
</dbReference>
<dbReference type="GO" id="GO:0036503">
    <property type="term" value="P:ERAD pathway"/>
    <property type="evidence" value="ECO:0007669"/>
    <property type="project" value="TreeGrafter"/>
</dbReference>
<evidence type="ECO:0000256" key="1">
    <source>
        <dbReference type="ARBA" id="ARBA00010545"/>
    </source>
</evidence>
<proteinExistence type="inferred from homology"/>
<evidence type="ECO:0000256" key="3">
    <source>
        <dbReference type="ARBA" id="ARBA00022729"/>
    </source>
</evidence>
<keyword evidence="6" id="KW-1185">Reference proteome</keyword>
<protein>
    <recommendedName>
        <fullName evidence="2">Long chronological lifespan protein 2</fullName>
    </recommendedName>
</protein>
<feature type="signal peptide" evidence="4">
    <location>
        <begin position="1"/>
        <end position="20"/>
    </location>
</feature>
<dbReference type="STRING" id="5364.A0A5C3NPE6"/>
<evidence type="ECO:0000256" key="4">
    <source>
        <dbReference type="SAM" id="SignalP"/>
    </source>
</evidence>
<evidence type="ECO:0000313" key="5">
    <source>
        <dbReference type="EMBL" id="TFK55551.1"/>
    </source>
</evidence>
<dbReference type="OrthoDB" id="2234316at2759"/>
<dbReference type="InterPro" id="IPR034543">
    <property type="entry name" value="LCL2"/>
</dbReference>
<evidence type="ECO:0000256" key="2">
    <source>
        <dbReference type="ARBA" id="ARBA00018534"/>
    </source>
</evidence>
<reference evidence="5 6" key="1">
    <citation type="journal article" date="2019" name="Nat. Ecol. Evol.">
        <title>Megaphylogeny resolves global patterns of mushroom evolution.</title>
        <authorList>
            <person name="Varga T."/>
            <person name="Krizsan K."/>
            <person name="Foldi C."/>
            <person name="Dima B."/>
            <person name="Sanchez-Garcia M."/>
            <person name="Sanchez-Ramirez S."/>
            <person name="Szollosi G.J."/>
            <person name="Szarkandi J.G."/>
            <person name="Papp V."/>
            <person name="Albert L."/>
            <person name="Andreopoulos W."/>
            <person name="Angelini C."/>
            <person name="Antonin V."/>
            <person name="Barry K.W."/>
            <person name="Bougher N.L."/>
            <person name="Buchanan P."/>
            <person name="Buyck B."/>
            <person name="Bense V."/>
            <person name="Catcheside P."/>
            <person name="Chovatia M."/>
            <person name="Cooper J."/>
            <person name="Damon W."/>
            <person name="Desjardin D."/>
            <person name="Finy P."/>
            <person name="Geml J."/>
            <person name="Haridas S."/>
            <person name="Hughes K."/>
            <person name="Justo A."/>
            <person name="Karasinski D."/>
            <person name="Kautmanova I."/>
            <person name="Kiss B."/>
            <person name="Kocsube S."/>
            <person name="Kotiranta H."/>
            <person name="LaButti K.M."/>
            <person name="Lechner B.E."/>
            <person name="Liimatainen K."/>
            <person name="Lipzen A."/>
            <person name="Lukacs Z."/>
            <person name="Mihaltcheva S."/>
            <person name="Morgado L.N."/>
            <person name="Niskanen T."/>
            <person name="Noordeloos M.E."/>
            <person name="Ohm R.A."/>
            <person name="Ortiz-Santana B."/>
            <person name="Ovrebo C."/>
            <person name="Racz N."/>
            <person name="Riley R."/>
            <person name="Savchenko A."/>
            <person name="Shiryaev A."/>
            <person name="Soop K."/>
            <person name="Spirin V."/>
            <person name="Szebenyi C."/>
            <person name="Tomsovsky M."/>
            <person name="Tulloss R.E."/>
            <person name="Uehling J."/>
            <person name="Grigoriev I.V."/>
            <person name="Vagvolgyi C."/>
            <person name="Papp T."/>
            <person name="Martin F.M."/>
            <person name="Miettinen O."/>
            <person name="Hibbett D.S."/>
            <person name="Nagy L.G."/>
        </authorList>
    </citation>
    <scope>NUCLEOTIDE SEQUENCE [LARGE SCALE GENOMIC DNA]</scope>
    <source>
        <strain evidence="5 6">OMC1185</strain>
    </source>
</reference>
<dbReference type="AlphaFoldDB" id="A0A5C3NPE6"/>
<accession>A0A5C3NPE6</accession>
<sequence length="118" mass="13021">MLLLQVVLITLLCVSQTVHAQFQFFEQMFGHGHQQHQQQQQRGSSTSQWTANADIVPCSDYLCPETLVCVSNPIDCPCPDIQDVKCLIPDALDKGAATVLCVRGSEGCAEAERLMSKR</sequence>
<evidence type="ECO:0000313" key="6">
    <source>
        <dbReference type="Proteomes" id="UP000305948"/>
    </source>
</evidence>
<gene>
    <name evidence="5" type="ORF">OE88DRAFT_1621382</name>
</gene>
<feature type="chain" id="PRO_5023117891" description="Long chronological lifespan protein 2" evidence="4">
    <location>
        <begin position="21"/>
        <end position="118"/>
    </location>
</feature>
<name>A0A5C3NPE6_9AGAM</name>